<dbReference type="PANTHER" id="PTHR12203">
    <property type="entry name" value="KDEL LYS-ASP-GLU-LEU CONTAINING - RELATED"/>
    <property type="match status" value="1"/>
</dbReference>
<dbReference type="OrthoDB" id="541052at2759"/>
<dbReference type="InParanoid" id="A0A0G4GUX6"/>
<dbReference type="Proteomes" id="UP000041254">
    <property type="component" value="Unassembled WGS sequence"/>
</dbReference>
<feature type="domain" description="Glycosyl transferase CAP10" evidence="4">
    <location>
        <begin position="23"/>
        <end position="320"/>
    </location>
</feature>
<dbReference type="PhylomeDB" id="A0A0G4GUX6"/>
<dbReference type="GO" id="GO:0016740">
    <property type="term" value="F:transferase activity"/>
    <property type="evidence" value="ECO:0007669"/>
    <property type="project" value="UniProtKB-KW"/>
</dbReference>
<evidence type="ECO:0000256" key="1">
    <source>
        <dbReference type="ARBA" id="ARBA00010118"/>
    </source>
</evidence>
<evidence type="ECO:0000256" key="2">
    <source>
        <dbReference type="ARBA" id="ARBA00022679"/>
    </source>
</evidence>
<feature type="compositionally biased region" description="Basic and acidic residues" evidence="3">
    <location>
        <begin position="336"/>
        <end position="345"/>
    </location>
</feature>
<gene>
    <name evidence="5" type="ORF">Vbra_6371</name>
</gene>
<sequence>MVRVYLNRLSEAVGYVRDELKLKLNGIHFTAHMSDCPVLWKNVDNVNVKEERCAYGTAHFFNESAPPALLFSDAASPQWNWDVPVVPYNSHNDKEENRVRKHLSKMFYDENGQFSANRFERQWRKKRSGFFFVGRKSDAARLIVACEVNAIDAELSESFYLTDAGNPIRQRNNCTSDAMKLQKSRGCSASHICRQESTGPEEWQDLLFRHKYVLDFPGLGPWSIRLRHLLLNGGLVFQQRRAFENTQFFDGPLKRYGVLIPFSEGNELVEKVRWFQEHDEVAKKAAWAAHTFAWNCLSPEGIRQFLIHLLLRLGHIGESWENAAKAERQLSGTSESDEKTAEEQHASTAGLHVDLTDKDGVKRVVDLCSKGHVD</sequence>
<keyword evidence="2" id="KW-0808">Transferase</keyword>
<dbReference type="InterPro" id="IPR006598">
    <property type="entry name" value="CAP10"/>
</dbReference>
<dbReference type="PANTHER" id="PTHR12203:SF35">
    <property type="entry name" value="PROTEIN O-GLUCOSYLTRANSFERASE 1"/>
    <property type="match status" value="1"/>
</dbReference>
<dbReference type="VEuPathDB" id="CryptoDB:Vbra_6371"/>
<keyword evidence="6" id="KW-1185">Reference proteome</keyword>
<dbReference type="EMBL" id="CDMY01000827">
    <property type="protein sequence ID" value="CEM34586.1"/>
    <property type="molecule type" value="Genomic_DNA"/>
</dbReference>
<dbReference type="SMART" id="SM00672">
    <property type="entry name" value="CAP10"/>
    <property type="match status" value="1"/>
</dbReference>
<evidence type="ECO:0000259" key="4">
    <source>
        <dbReference type="SMART" id="SM00672"/>
    </source>
</evidence>
<reference evidence="5 6" key="1">
    <citation type="submission" date="2014-11" db="EMBL/GenBank/DDBJ databases">
        <authorList>
            <person name="Zhu J."/>
            <person name="Qi W."/>
            <person name="Song R."/>
        </authorList>
    </citation>
    <scope>NUCLEOTIDE SEQUENCE [LARGE SCALE GENOMIC DNA]</scope>
</reference>
<dbReference type="AlphaFoldDB" id="A0A0G4GUX6"/>
<proteinExistence type="inferred from homology"/>
<organism evidence="5 6">
    <name type="scientific">Vitrella brassicaformis (strain CCMP3155)</name>
    <dbReference type="NCBI Taxonomy" id="1169540"/>
    <lineage>
        <taxon>Eukaryota</taxon>
        <taxon>Sar</taxon>
        <taxon>Alveolata</taxon>
        <taxon>Colpodellida</taxon>
        <taxon>Vitrellaceae</taxon>
        <taxon>Vitrella</taxon>
    </lineage>
</organism>
<evidence type="ECO:0000313" key="5">
    <source>
        <dbReference type="EMBL" id="CEM34586.1"/>
    </source>
</evidence>
<protein>
    <recommendedName>
        <fullName evidence="4">Glycosyl transferase CAP10 domain-containing protein</fullName>
    </recommendedName>
</protein>
<feature type="region of interest" description="Disordered" evidence="3">
    <location>
        <begin position="327"/>
        <end position="352"/>
    </location>
</feature>
<evidence type="ECO:0000313" key="6">
    <source>
        <dbReference type="Proteomes" id="UP000041254"/>
    </source>
</evidence>
<name>A0A0G4GUX6_VITBC</name>
<evidence type="ECO:0000256" key="3">
    <source>
        <dbReference type="SAM" id="MobiDB-lite"/>
    </source>
</evidence>
<comment type="similarity">
    <text evidence="1">Belongs to the glycosyltransferase 90 family.</text>
</comment>
<dbReference type="InterPro" id="IPR051091">
    <property type="entry name" value="O-Glucosyltr/Glycosyltrsf_90"/>
</dbReference>
<dbReference type="Pfam" id="PF05686">
    <property type="entry name" value="Glyco_transf_90"/>
    <property type="match status" value="1"/>
</dbReference>
<accession>A0A0G4GUX6</accession>